<keyword evidence="3" id="KW-1185">Reference proteome</keyword>
<dbReference type="SUPFAM" id="SSF101898">
    <property type="entry name" value="NHL repeat"/>
    <property type="match status" value="1"/>
</dbReference>
<dbReference type="PANTHER" id="PTHR25462:SF296">
    <property type="entry name" value="MEIOTIC P26, ISOFORM F"/>
    <property type="match status" value="1"/>
</dbReference>
<dbReference type="InterPro" id="IPR011042">
    <property type="entry name" value="6-blade_b-propeller_TolB-like"/>
</dbReference>
<evidence type="ECO:0000256" key="1">
    <source>
        <dbReference type="PROSITE-ProRule" id="PRU00024"/>
    </source>
</evidence>
<dbReference type="InterPro" id="IPR047153">
    <property type="entry name" value="TRIM45/56/19-like"/>
</dbReference>
<dbReference type="SMART" id="SM00336">
    <property type="entry name" value="BBOX"/>
    <property type="match status" value="2"/>
</dbReference>
<dbReference type="PROSITE" id="PS50119">
    <property type="entry name" value="ZF_BBOX"/>
    <property type="match status" value="2"/>
</dbReference>
<dbReference type="GO" id="GO:0008270">
    <property type="term" value="F:zinc ion binding"/>
    <property type="evidence" value="ECO:0007669"/>
    <property type="project" value="UniProtKB-KW"/>
</dbReference>
<evidence type="ECO:0000313" key="5">
    <source>
        <dbReference type="RefSeq" id="XP_022340232.1"/>
    </source>
</evidence>
<dbReference type="AlphaFoldDB" id="A0A8B8EKI3"/>
<feature type="domain" description="B box-type" evidence="2">
    <location>
        <begin position="65"/>
        <end position="102"/>
    </location>
</feature>
<accession>A0A8B8EKI3</accession>
<keyword evidence="1" id="KW-0862">Zinc</keyword>
<dbReference type="Gene3D" id="2.120.10.30">
    <property type="entry name" value="TolB, C-terminal domain"/>
    <property type="match status" value="2"/>
</dbReference>
<sequence>MDPRHSAQDALHCTLCKTEVALMYCNVCHTSLCKDCVIIHFSDKSQVHAVVPIEQFLSTYNYPKCQKHPTKQCELHCKQCDISVCTSCLSSRQHFGHDVVDIFEDFEAKKDVLKEDLQEIEKTIFPKYEEAVSIIQTQKADQRKNSQKLREKLQKHGDALHTEIDMIILTKQAEIDAMDTKHEGALDKQEDAIKNKITEIKQVIQDLKSLIDTCNVSLFTKYKSRPRIERFRKLPPKLKIFLPTFRPVKINREQILKQFGSLTALSIETVEQRYILSSPGEESSPTNRPMLDVPQVITELNPGYGSIYGVACLSDEEIWTRGNDKNLKLYNMKGELLKSVQSKSGNMVSGIAVTWSGDLVYTDCHDRSINLVSGTQIQTLITLRGWSPQGVCSTSSGDLLVIMTCDDGKQTKIVCYSYSIEKQSIQWDDQGNQLYTYEGSKYLSQNRNLNICVADNRARAIVVVSAAGKLRFRYTGPPSTTQEPFSPVAITTDSQANILTSDSNNLCIHIIEKDGNFLRFIDQCGSCSPCGLCVDSQDNLFVTEWKTNEVKKLFVVVEWTTSKVTKIQYYKCLYNIEPKESCV</sequence>
<evidence type="ECO:0000313" key="3">
    <source>
        <dbReference type="Proteomes" id="UP000694844"/>
    </source>
</evidence>
<reference evidence="4 5" key="1">
    <citation type="submission" date="2025-04" db="UniProtKB">
        <authorList>
            <consortium name="RefSeq"/>
        </authorList>
    </citation>
    <scope>IDENTIFICATION</scope>
    <source>
        <tissue evidence="4 5">Whole sample</tissue>
    </source>
</reference>
<dbReference type="Gene3D" id="3.30.160.60">
    <property type="entry name" value="Classic Zinc Finger"/>
    <property type="match status" value="1"/>
</dbReference>
<evidence type="ECO:0000313" key="4">
    <source>
        <dbReference type="RefSeq" id="XP_022340231.1"/>
    </source>
</evidence>
<keyword evidence="1" id="KW-0863">Zinc-finger</keyword>
<dbReference type="KEGG" id="cvn:111134931"/>
<dbReference type="GeneID" id="111134931"/>
<dbReference type="PANTHER" id="PTHR25462">
    <property type="entry name" value="BONUS, ISOFORM C-RELATED"/>
    <property type="match status" value="1"/>
</dbReference>
<name>A0A8B8EKI3_CRAVI</name>
<proteinExistence type="predicted"/>
<dbReference type="OrthoDB" id="6128620at2759"/>
<dbReference type="CDD" id="cd19756">
    <property type="entry name" value="Bbox2"/>
    <property type="match status" value="1"/>
</dbReference>
<gene>
    <name evidence="4 5" type="primary">LOC111134931</name>
</gene>
<dbReference type="RefSeq" id="XP_022340232.1">
    <property type="nucleotide sequence ID" value="XM_022484524.1"/>
</dbReference>
<dbReference type="SUPFAM" id="SSF57845">
    <property type="entry name" value="B-box zinc-binding domain"/>
    <property type="match status" value="1"/>
</dbReference>
<dbReference type="InterPro" id="IPR000315">
    <property type="entry name" value="Znf_B-box"/>
</dbReference>
<dbReference type="Pfam" id="PF00643">
    <property type="entry name" value="zf-B_box"/>
    <property type="match status" value="1"/>
</dbReference>
<evidence type="ECO:0000259" key="2">
    <source>
        <dbReference type="PROSITE" id="PS50119"/>
    </source>
</evidence>
<dbReference type="RefSeq" id="XP_022340231.1">
    <property type="nucleotide sequence ID" value="XM_022484523.1"/>
</dbReference>
<protein>
    <submittedName>
        <fullName evidence="4 5">Uncharacterized protein LOC111134931</fullName>
    </submittedName>
</protein>
<dbReference type="Proteomes" id="UP000694844">
    <property type="component" value="Chromosome 5"/>
</dbReference>
<keyword evidence="1" id="KW-0479">Metal-binding</keyword>
<feature type="domain" description="B box-type" evidence="2">
    <location>
        <begin position="8"/>
        <end position="53"/>
    </location>
</feature>
<organism evidence="3 4">
    <name type="scientific">Crassostrea virginica</name>
    <name type="common">Eastern oyster</name>
    <dbReference type="NCBI Taxonomy" id="6565"/>
    <lineage>
        <taxon>Eukaryota</taxon>
        <taxon>Metazoa</taxon>
        <taxon>Spiralia</taxon>
        <taxon>Lophotrochozoa</taxon>
        <taxon>Mollusca</taxon>
        <taxon>Bivalvia</taxon>
        <taxon>Autobranchia</taxon>
        <taxon>Pteriomorphia</taxon>
        <taxon>Ostreida</taxon>
        <taxon>Ostreoidea</taxon>
        <taxon>Ostreidae</taxon>
        <taxon>Crassostrea</taxon>
    </lineage>
</organism>